<dbReference type="Proteomes" id="UP001632037">
    <property type="component" value="Unassembled WGS sequence"/>
</dbReference>
<protein>
    <submittedName>
        <fullName evidence="1">Uncharacterized protein</fullName>
    </submittedName>
</protein>
<sequence length="72" mass="8047">MTQAASPWDEHAERRASLSGFLHYWGKQHDRQHQCSMEQEAGLVATSAYIHDHTPRVGLGNDDGDDVVMANI</sequence>
<evidence type="ECO:0000313" key="2">
    <source>
        <dbReference type="Proteomes" id="UP001632037"/>
    </source>
</evidence>
<dbReference type="EMBL" id="JBIMZQ010000019">
    <property type="protein sequence ID" value="KAL3665907.1"/>
    <property type="molecule type" value="Genomic_DNA"/>
</dbReference>
<keyword evidence="2" id="KW-1185">Reference proteome</keyword>
<evidence type="ECO:0000313" key="1">
    <source>
        <dbReference type="EMBL" id="KAL3665907.1"/>
    </source>
</evidence>
<organism evidence="1 2">
    <name type="scientific">Phytophthora oleae</name>
    <dbReference type="NCBI Taxonomy" id="2107226"/>
    <lineage>
        <taxon>Eukaryota</taxon>
        <taxon>Sar</taxon>
        <taxon>Stramenopiles</taxon>
        <taxon>Oomycota</taxon>
        <taxon>Peronosporomycetes</taxon>
        <taxon>Peronosporales</taxon>
        <taxon>Peronosporaceae</taxon>
        <taxon>Phytophthora</taxon>
    </lineage>
</organism>
<name>A0ABD3FHM4_9STRA</name>
<reference evidence="1 2" key="1">
    <citation type="submission" date="2024-09" db="EMBL/GenBank/DDBJ databases">
        <title>Genome sequencing and assembly of Phytophthora oleae, isolate VK10A, causative agent of rot of olive drupes.</title>
        <authorList>
            <person name="Conti Taguali S."/>
            <person name="Riolo M."/>
            <person name="La Spada F."/>
            <person name="Cacciola S.O."/>
            <person name="Dionisio G."/>
        </authorList>
    </citation>
    <scope>NUCLEOTIDE SEQUENCE [LARGE SCALE GENOMIC DNA]</scope>
    <source>
        <strain evidence="1 2">VK10A</strain>
    </source>
</reference>
<accession>A0ABD3FHM4</accession>
<proteinExistence type="predicted"/>
<dbReference type="AlphaFoldDB" id="A0ABD3FHM4"/>
<gene>
    <name evidence="1" type="ORF">V7S43_009327</name>
</gene>
<comment type="caution">
    <text evidence="1">The sequence shown here is derived from an EMBL/GenBank/DDBJ whole genome shotgun (WGS) entry which is preliminary data.</text>
</comment>